<dbReference type="STRING" id="33114.A0A2G2W3T0"/>
<feature type="domain" description="Copine C-terminal" evidence="1">
    <location>
        <begin position="36"/>
        <end position="124"/>
    </location>
</feature>
<keyword evidence="3" id="KW-1185">Reference proteome</keyword>
<dbReference type="InterPro" id="IPR052079">
    <property type="entry name" value="E3_ligase/Copine_domain"/>
</dbReference>
<dbReference type="InterPro" id="IPR010734">
    <property type="entry name" value="Copine_C"/>
</dbReference>
<dbReference type="GO" id="GO:0005634">
    <property type="term" value="C:nucleus"/>
    <property type="evidence" value="ECO:0007669"/>
    <property type="project" value="TreeGrafter"/>
</dbReference>
<reference evidence="2 3" key="1">
    <citation type="journal article" date="2017" name="Genome Biol.">
        <title>New reference genome sequences of hot pepper reveal the massive evolution of plant disease-resistance genes by retroduplication.</title>
        <authorList>
            <person name="Kim S."/>
            <person name="Park J."/>
            <person name="Yeom S.I."/>
            <person name="Kim Y.M."/>
            <person name="Seo E."/>
            <person name="Kim K.T."/>
            <person name="Kim M.S."/>
            <person name="Lee J.M."/>
            <person name="Cheong K."/>
            <person name="Shin H.S."/>
            <person name="Kim S.B."/>
            <person name="Han K."/>
            <person name="Lee J."/>
            <person name="Park M."/>
            <person name="Lee H.A."/>
            <person name="Lee H.Y."/>
            <person name="Lee Y."/>
            <person name="Oh S."/>
            <person name="Lee J.H."/>
            <person name="Choi E."/>
            <person name="Choi E."/>
            <person name="Lee S.E."/>
            <person name="Jeon J."/>
            <person name="Kim H."/>
            <person name="Choi G."/>
            <person name="Song H."/>
            <person name="Lee J."/>
            <person name="Lee S.C."/>
            <person name="Kwon J.K."/>
            <person name="Lee H.Y."/>
            <person name="Koo N."/>
            <person name="Hong Y."/>
            <person name="Kim R.W."/>
            <person name="Kang W.H."/>
            <person name="Huh J.H."/>
            <person name="Kang B.C."/>
            <person name="Yang T.J."/>
            <person name="Lee Y.H."/>
            <person name="Bennetzen J.L."/>
            <person name="Choi D."/>
        </authorList>
    </citation>
    <scope>NUCLEOTIDE SEQUENCE [LARGE SCALE GENOMIC DNA]</scope>
    <source>
        <strain evidence="3">cv. PBC81</strain>
    </source>
</reference>
<dbReference type="PANTHER" id="PTHR45751:SF11">
    <property type="entry name" value="COPINE FAMILY PROTEIN 2"/>
    <property type="match status" value="1"/>
</dbReference>
<name>A0A2G2W3T0_CAPBA</name>
<comment type="caution">
    <text evidence="2">The sequence shown here is derived from an EMBL/GenBank/DDBJ whole genome shotgun (WGS) entry which is preliminary data.</text>
</comment>
<dbReference type="AlphaFoldDB" id="A0A2G2W3T0"/>
<proteinExistence type="predicted"/>
<evidence type="ECO:0000313" key="2">
    <source>
        <dbReference type="EMBL" id="PHT39897.1"/>
    </source>
</evidence>
<evidence type="ECO:0000313" key="3">
    <source>
        <dbReference type="Proteomes" id="UP000224567"/>
    </source>
</evidence>
<dbReference type="GO" id="GO:0016567">
    <property type="term" value="P:protein ubiquitination"/>
    <property type="evidence" value="ECO:0007669"/>
    <property type="project" value="TreeGrafter"/>
</dbReference>
<sequence>MLWHHVVVYCYLMDVLYEMLLESYKWIYDYPNSSEKHVGPTSFAPIVNAAIDIVEANNGQYHVTKSIDTPSERLSPQEQATINSIIAASEYPLSIILVGVGYGPWDEMKRFDDNIPQRAFDNFQVAQSASQYAVIVVCGLLDSSTPCPGCIFRFLTILLAASM</sequence>
<gene>
    <name evidence="2" type="ORF">CQW23_18751</name>
</gene>
<dbReference type="Pfam" id="PF07002">
    <property type="entry name" value="Copine"/>
    <property type="match status" value="1"/>
</dbReference>
<dbReference type="GO" id="GO:0004842">
    <property type="term" value="F:ubiquitin-protein transferase activity"/>
    <property type="evidence" value="ECO:0007669"/>
    <property type="project" value="TreeGrafter"/>
</dbReference>
<dbReference type="EMBL" id="MLFT02000008">
    <property type="protein sequence ID" value="PHT39897.1"/>
    <property type="molecule type" value="Genomic_DNA"/>
</dbReference>
<protein>
    <submittedName>
        <fullName evidence="2">E3 ubiquitin-protein ligase RGLG2</fullName>
    </submittedName>
</protein>
<dbReference type="OrthoDB" id="5855668at2759"/>
<reference evidence="3" key="2">
    <citation type="journal article" date="2017" name="J. Anim. Genet.">
        <title>Multiple reference genome sequences of hot pepper reveal the massive evolution of plant disease resistance genes by retroduplication.</title>
        <authorList>
            <person name="Kim S."/>
            <person name="Park J."/>
            <person name="Yeom S.-I."/>
            <person name="Kim Y.-M."/>
            <person name="Seo E."/>
            <person name="Kim K.-T."/>
            <person name="Kim M.-S."/>
            <person name="Lee J.M."/>
            <person name="Cheong K."/>
            <person name="Shin H.-S."/>
            <person name="Kim S.-B."/>
            <person name="Han K."/>
            <person name="Lee J."/>
            <person name="Park M."/>
            <person name="Lee H.-A."/>
            <person name="Lee H.-Y."/>
            <person name="Lee Y."/>
            <person name="Oh S."/>
            <person name="Lee J.H."/>
            <person name="Choi E."/>
            <person name="Choi E."/>
            <person name="Lee S.E."/>
            <person name="Jeon J."/>
            <person name="Kim H."/>
            <person name="Choi G."/>
            <person name="Song H."/>
            <person name="Lee J."/>
            <person name="Lee S.-C."/>
            <person name="Kwon J.-K."/>
            <person name="Lee H.-Y."/>
            <person name="Koo N."/>
            <person name="Hong Y."/>
            <person name="Kim R.W."/>
            <person name="Kang W.-H."/>
            <person name="Huh J.H."/>
            <person name="Kang B.-C."/>
            <person name="Yang T.-J."/>
            <person name="Lee Y.-H."/>
            <person name="Bennetzen J.L."/>
            <person name="Choi D."/>
        </authorList>
    </citation>
    <scope>NUCLEOTIDE SEQUENCE [LARGE SCALE GENOMIC DNA]</scope>
    <source>
        <strain evidence="3">cv. PBC81</strain>
    </source>
</reference>
<dbReference type="PANTHER" id="PTHR45751">
    <property type="entry name" value="COPINE FAMILY PROTEIN 1"/>
    <property type="match status" value="1"/>
</dbReference>
<evidence type="ECO:0000259" key="1">
    <source>
        <dbReference type="Pfam" id="PF07002"/>
    </source>
</evidence>
<accession>A0A2G2W3T0</accession>
<organism evidence="2 3">
    <name type="scientific">Capsicum baccatum</name>
    <name type="common">Peruvian pepper</name>
    <dbReference type="NCBI Taxonomy" id="33114"/>
    <lineage>
        <taxon>Eukaryota</taxon>
        <taxon>Viridiplantae</taxon>
        <taxon>Streptophyta</taxon>
        <taxon>Embryophyta</taxon>
        <taxon>Tracheophyta</taxon>
        <taxon>Spermatophyta</taxon>
        <taxon>Magnoliopsida</taxon>
        <taxon>eudicotyledons</taxon>
        <taxon>Gunneridae</taxon>
        <taxon>Pentapetalae</taxon>
        <taxon>asterids</taxon>
        <taxon>lamiids</taxon>
        <taxon>Solanales</taxon>
        <taxon>Solanaceae</taxon>
        <taxon>Solanoideae</taxon>
        <taxon>Capsiceae</taxon>
        <taxon>Capsicum</taxon>
    </lineage>
</organism>
<dbReference type="Proteomes" id="UP000224567">
    <property type="component" value="Unassembled WGS sequence"/>
</dbReference>